<feature type="non-terminal residue" evidence="3">
    <location>
        <position position="1"/>
    </location>
</feature>
<evidence type="ECO:0000313" key="4">
    <source>
        <dbReference type="Proteomes" id="UP000326340"/>
    </source>
</evidence>
<name>A0A5Q4BLW1_9PEZI</name>
<reference evidence="3 4" key="1">
    <citation type="journal article" date="2019" name="Sci. Rep.">
        <title>Colletotrichum shisoi sp. nov., an anthracnose pathogen of Perilla frutescens in Japan: molecular phylogenetic, morphological and genomic evidence.</title>
        <authorList>
            <person name="Gan P."/>
            <person name="Tsushima A."/>
            <person name="Hiroyama R."/>
            <person name="Narusaka M."/>
            <person name="Takano Y."/>
            <person name="Narusaka Y."/>
            <person name="Kawaradani M."/>
            <person name="Damm U."/>
            <person name="Shirasu K."/>
        </authorList>
    </citation>
    <scope>NUCLEOTIDE SEQUENCE [LARGE SCALE GENOMIC DNA]</scope>
    <source>
        <strain evidence="3 4">PG-2018a</strain>
    </source>
</reference>
<evidence type="ECO:0000256" key="1">
    <source>
        <dbReference type="SAM" id="MobiDB-lite"/>
    </source>
</evidence>
<protein>
    <recommendedName>
        <fullName evidence="2">Heterokaryon incompatibility domain-containing protein</fullName>
    </recommendedName>
</protein>
<dbReference type="PANTHER" id="PTHR33112:SF12">
    <property type="entry name" value="HETEROKARYON INCOMPATIBILITY DOMAIN-CONTAINING PROTEIN"/>
    <property type="match status" value="1"/>
</dbReference>
<keyword evidence="4" id="KW-1185">Reference proteome</keyword>
<feature type="non-terminal residue" evidence="3">
    <location>
        <position position="511"/>
    </location>
</feature>
<feature type="region of interest" description="Disordered" evidence="1">
    <location>
        <begin position="316"/>
        <end position="338"/>
    </location>
</feature>
<accession>A0A5Q4BLW1</accession>
<feature type="region of interest" description="Disordered" evidence="1">
    <location>
        <begin position="218"/>
        <end position="246"/>
    </location>
</feature>
<sequence length="511" mass="56230">RGSARRCQDWDVPEFAASFGAKAHHYVCLRDILRNTRRCLACDAIAAATQAPASGRYWLRYSKNEPRRLNVVEDWEVDFFDAQILKGWVDGYNLPSGFRVIDIVDVNVVQPSTPVRFVAPSYMWESSADAGRAQLEKANAQDLGSPGGLASVTLPPIISDTISLCRDLGERYLWADPLCIAQDDEYSKPNQIDGMDRIYRSASSIMAALDDRQGHGFPGYAGNPRRPRASLWGPARSRNVGRGIDPNGMQTVVDASLWNRRGWTFQERLQPKRRLFIAEYQVLFECCRGQAAEELPWGRRPSRAGDAVDGADEALESLEENTEGGGPGTDSEAARETANDPVAAAGKEGKSRMNGFLGSRASIAALSTTETPPSSCGTTSRWLNYCAWAEDYTSRWLSRSGDMLNAFAGAGNAVKKAMRTETLFGLPEVYLPQALMWSHTGPAARKGARGRGRAAVDFIVISASLDGGLGERNEWAFVGGQFHEMWRFNVMLVERLPCEPFAARRLGVGYV</sequence>
<dbReference type="AlphaFoldDB" id="A0A5Q4BLW1"/>
<feature type="domain" description="Heterokaryon incompatibility" evidence="2">
    <location>
        <begin position="118"/>
        <end position="267"/>
    </location>
</feature>
<gene>
    <name evidence="3" type="ORF">CSHISOI_07724</name>
</gene>
<dbReference type="InterPro" id="IPR010730">
    <property type="entry name" value="HET"/>
</dbReference>
<evidence type="ECO:0000259" key="2">
    <source>
        <dbReference type="Pfam" id="PF06985"/>
    </source>
</evidence>
<dbReference type="Pfam" id="PF06985">
    <property type="entry name" value="HET"/>
    <property type="match status" value="1"/>
</dbReference>
<dbReference type="Proteomes" id="UP000326340">
    <property type="component" value="Unassembled WGS sequence"/>
</dbReference>
<dbReference type="EMBL" id="PUHP01000849">
    <property type="protein sequence ID" value="TQN67726.1"/>
    <property type="molecule type" value="Genomic_DNA"/>
</dbReference>
<organism evidence="3 4">
    <name type="scientific">Colletotrichum shisoi</name>
    <dbReference type="NCBI Taxonomy" id="2078593"/>
    <lineage>
        <taxon>Eukaryota</taxon>
        <taxon>Fungi</taxon>
        <taxon>Dikarya</taxon>
        <taxon>Ascomycota</taxon>
        <taxon>Pezizomycotina</taxon>
        <taxon>Sordariomycetes</taxon>
        <taxon>Hypocreomycetidae</taxon>
        <taxon>Glomerellales</taxon>
        <taxon>Glomerellaceae</taxon>
        <taxon>Colletotrichum</taxon>
        <taxon>Colletotrichum destructivum species complex</taxon>
    </lineage>
</organism>
<comment type="caution">
    <text evidence="3">The sequence shown here is derived from an EMBL/GenBank/DDBJ whole genome shotgun (WGS) entry which is preliminary data.</text>
</comment>
<evidence type="ECO:0000313" key="3">
    <source>
        <dbReference type="EMBL" id="TQN67726.1"/>
    </source>
</evidence>
<dbReference type="OrthoDB" id="2958217at2759"/>
<dbReference type="PANTHER" id="PTHR33112">
    <property type="entry name" value="DOMAIN PROTEIN, PUTATIVE-RELATED"/>
    <property type="match status" value="1"/>
</dbReference>
<proteinExistence type="predicted"/>